<feature type="domain" description="Copper amine oxidase-like N-terminal" evidence="1">
    <location>
        <begin position="410"/>
        <end position="510"/>
    </location>
</feature>
<gene>
    <name evidence="2" type="ORF">EJQ19_00035</name>
</gene>
<proteinExistence type="predicted"/>
<dbReference type="OrthoDB" id="2811497at2"/>
<evidence type="ECO:0000313" key="3">
    <source>
        <dbReference type="Proteomes" id="UP000276128"/>
    </source>
</evidence>
<dbReference type="RefSeq" id="WP_126139165.1">
    <property type="nucleotide sequence ID" value="NZ_RXHU01000001.1"/>
</dbReference>
<dbReference type="EMBL" id="RXHU01000001">
    <property type="protein sequence ID" value="RTE11812.1"/>
    <property type="molecule type" value="Genomic_DNA"/>
</dbReference>
<dbReference type="Proteomes" id="UP000276128">
    <property type="component" value="Unassembled WGS sequence"/>
</dbReference>
<accession>A0A3S0ASV6</accession>
<dbReference type="SUPFAM" id="SSF55383">
    <property type="entry name" value="Copper amine oxidase, domain N"/>
    <property type="match status" value="1"/>
</dbReference>
<protein>
    <submittedName>
        <fullName evidence="2">Copper amine oxidase N-terminal domain-containing protein</fullName>
    </submittedName>
</protein>
<dbReference type="InterPro" id="IPR036582">
    <property type="entry name" value="Mao_N_sf"/>
</dbReference>
<reference evidence="2 3" key="1">
    <citation type="submission" date="2018-12" db="EMBL/GenBank/DDBJ databases">
        <title>Bacillus ochoae sp. nov., Paenibacillus whitsoniae sp. nov., Paenibacillus spiritus sp. nov. Isolated from the Mars Exploration Rover during spacecraft assembly.</title>
        <authorList>
            <person name="Seuylemezian A."/>
            <person name="Vaishampayan P."/>
        </authorList>
    </citation>
    <scope>NUCLEOTIDE SEQUENCE [LARGE SCALE GENOMIC DNA]</scope>
    <source>
        <strain evidence="2 3">MER 54</strain>
    </source>
</reference>
<dbReference type="Pfam" id="PF07833">
    <property type="entry name" value="Cu_amine_oxidN1"/>
    <property type="match status" value="1"/>
</dbReference>
<name>A0A3S0ASV6_9BACL</name>
<dbReference type="InterPro" id="IPR012854">
    <property type="entry name" value="Cu_amine_oxidase-like_N"/>
</dbReference>
<comment type="caution">
    <text evidence="2">The sequence shown here is derived from an EMBL/GenBank/DDBJ whole genome shotgun (WGS) entry which is preliminary data.</text>
</comment>
<sequence length="513" mass="54229">MLTKKWTWLVSAVLIVLMLALTGCQTVQGLDLAQAIHTSASVKSSQSKSSLQLELVPGDTSKLTTEEKAALTALQNVTIDLAVLQQDPQHLSAEGKLTYSKGSVPFKLSTDGLKVALSIEGAKKPIVLDILGGSDLSFLKLIPAALQAPLGGAVAEIKPAIVDWLLANSPNPANVTVTSAAETVNGESLALQKAHIALNGTETSALLQGLLQNLLADEDGLKEVISQLYDALQPVIDEQINAGSADFTLNLLKNKQLVVGLVFSPIHDLLKQLAGSLTAADASGEPSLTKDLLNPAASLQADIYFDANKQIRKQSLAINLPLPHSNIGASAAKITMASEIWNIDKPVKAVPVSVDGALTIGTGASSIYKVLGNLDKQSVLYMLLKNDLKVTKKEIQLATDGSGEAADTPQAYINENWNTMVPVRFVSEKLGADVAWNGATHEVTITDLVTGKTIVLTLDSTTALVNGKAVQLESAATLTNSSTYVPIRFIVEEALEANISFDEATHVVTIKRD</sequence>
<evidence type="ECO:0000313" key="2">
    <source>
        <dbReference type="EMBL" id="RTE11812.1"/>
    </source>
</evidence>
<dbReference type="AlphaFoldDB" id="A0A3S0ASV6"/>
<dbReference type="Gene3D" id="3.30.457.10">
    <property type="entry name" value="Copper amine oxidase-like, N-terminal domain"/>
    <property type="match status" value="1"/>
</dbReference>
<dbReference type="PROSITE" id="PS51257">
    <property type="entry name" value="PROKAR_LIPOPROTEIN"/>
    <property type="match status" value="1"/>
</dbReference>
<evidence type="ECO:0000259" key="1">
    <source>
        <dbReference type="Pfam" id="PF07833"/>
    </source>
</evidence>
<organism evidence="2 3">
    <name type="scientific">Paenibacillus whitsoniae</name>
    <dbReference type="NCBI Taxonomy" id="2496558"/>
    <lineage>
        <taxon>Bacteria</taxon>
        <taxon>Bacillati</taxon>
        <taxon>Bacillota</taxon>
        <taxon>Bacilli</taxon>
        <taxon>Bacillales</taxon>
        <taxon>Paenibacillaceae</taxon>
        <taxon>Paenibacillus</taxon>
    </lineage>
</organism>
<keyword evidence="3" id="KW-1185">Reference proteome</keyword>